<keyword evidence="2" id="KW-0472">Membrane</keyword>
<feature type="compositionally biased region" description="Basic and acidic residues" evidence="1">
    <location>
        <begin position="146"/>
        <end position="155"/>
    </location>
</feature>
<feature type="compositionally biased region" description="Low complexity" evidence="1">
    <location>
        <begin position="156"/>
        <end position="165"/>
    </location>
</feature>
<dbReference type="EMBL" id="CAVMBE010000099">
    <property type="protein sequence ID" value="CAK4033984.1"/>
    <property type="molecule type" value="Genomic_DNA"/>
</dbReference>
<feature type="transmembrane region" description="Helical" evidence="2">
    <location>
        <begin position="309"/>
        <end position="332"/>
    </location>
</feature>
<evidence type="ECO:0000313" key="4">
    <source>
        <dbReference type="Proteomes" id="UP001296104"/>
    </source>
</evidence>
<evidence type="ECO:0000256" key="2">
    <source>
        <dbReference type="SAM" id="Phobius"/>
    </source>
</evidence>
<reference evidence="3" key="1">
    <citation type="submission" date="2023-11" db="EMBL/GenBank/DDBJ databases">
        <authorList>
            <person name="Alioto T."/>
            <person name="Alioto T."/>
            <person name="Gomez Garrido J."/>
        </authorList>
    </citation>
    <scope>NUCLEOTIDE SEQUENCE</scope>
</reference>
<protein>
    <submittedName>
        <fullName evidence="3">Uncharacterized protein</fullName>
    </submittedName>
</protein>
<keyword evidence="2" id="KW-1133">Transmembrane helix</keyword>
<comment type="caution">
    <text evidence="3">The sequence shown here is derived from an EMBL/GenBank/DDBJ whole genome shotgun (WGS) entry which is preliminary data.</text>
</comment>
<gene>
    <name evidence="3" type="ORF">LECACI_7A009142</name>
</gene>
<dbReference type="Proteomes" id="UP001296104">
    <property type="component" value="Unassembled WGS sequence"/>
</dbReference>
<keyword evidence="4" id="KW-1185">Reference proteome</keyword>
<name>A0AAI9EF67_9PEZI</name>
<feature type="region of interest" description="Disordered" evidence="1">
    <location>
        <begin position="146"/>
        <end position="166"/>
    </location>
</feature>
<evidence type="ECO:0000256" key="1">
    <source>
        <dbReference type="SAM" id="MobiDB-lite"/>
    </source>
</evidence>
<proteinExistence type="predicted"/>
<keyword evidence="2" id="KW-0812">Transmembrane</keyword>
<feature type="compositionally biased region" description="Polar residues" evidence="1">
    <location>
        <begin position="67"/>
        <end position="77"/>
    </location>
</feature>
<accession>A0AAI9EF67</accession>
<organism evidence="3 4">
    <name type="scientific">Lecanosticta acicola</name>
    <dbReference type="NCBI Taxonomy" id="111012"/>
    <lineage>
        <taxon>Eukaryota</taxon>
        <taxon>Fungi</taxon>
        <taxon>Dikarya</taxon>
        <taxon>Ascomycota</taxon>
        <taxon>Pezizomycotina</taxon>
        <taxon>Dothideomycetes</taxon>
        <taxon>Dothideomycetidae</taxon>
        <taxon>Mycosphaerellales</taxon>
        <taxon>Mycosphaerellaceae</taxon>
        <taxon>Lecanosticta</taxon>
    </lineage>
</organism>
<feature type="transmembrane region" description="Helical" evidence="2">
    <location>
        <begin position="344"/>
        <end position="364"/>
    </location>
</feature>
<feature type="region of interest" description="Disordered" evidence="1">
    <location>
        <begin position="38"/>
        <end position="93"/>
    </location>
</feature>
<evidence type="ECO:0000313" key="3">
    <source>
        <dbReference type="EMBL" id="CAK4033984.1"/>
    </source>
</evidence>
<dbReference type="AlphaFoldDB" id="A0AAI9EF67"/>
<sequence>MELRPAAVCRDCLSLLRQPRNARRIARPLIQQFHSLTAPAYQTNPSSSRARRSIPRQTSRRLAVDSQRLTADSQTQRRGLASEPRGQSAPARSLDLNALLRRVNDLSASAIKIEDGSLPSEQRLLYVFEQLSSIARSILDERLPETANAHREQKQKSSSAGSKQQETATSALLGSVNATQYPAFISKTSILVLISQKAEEIVRHPDVFITPAILKLYVQLQSLLSQPSSFPDVFDLYARKPAPKLKSTHEVEYTPVSPDKINAAIDSSTANAALTASIDVHDLPLAIDIITTSFCTPAFKKAKILRQAAFPMAGLFVAPAAAYTLATSFSSLQQTMDPAMATQVAFAGIMTYAGAVGMVGYVAVTTANDQMDRITWASGVPLWERWIREEERAAVDRVAGAWGFRNVAKRGEEEGEEWEALREWVGVRGMMLDRVSLMEGME</sequence>